<feature type="compositionally biased region" description="Low complexity" evidence="1">
    <location>
        <begin position="1"/>
        <end position="15"/>
    </location>
</feature>
<dbReference type="AlphaFoldDB" id="A0A7J7RLQ5"/>
<protein>
    <submittedName>
        <fullName evidence="2">Uncharacterized protein</fullName>
    </submittedName>
</protein>
<gene>
    <name evidence="2" type="ORF">mMyoMyo1_010273</name>
</gene>
<comment type="caution">
    <text evidence="2">The sequence shown here is derived from an EMBL/GenBank/DDBJ whole genome shotgun (WGS) entry which is preliminary data.</text>
</comment>
<dbReference type="Proteomes" id="UP000527355">
    <property type="component" value="Unassembled WGS sequence"/>
</dbReference>
<organism evidence="2 3">
    <name type="scientific">Myotis myotis</name>
    <name type="common">Greater mouse-eared bat</name>
    <name type="synonym">Vespertilio myotis</name>
    <dbReference type="NCBI Taxonomy" id="51298"/>
    <lineage>
        <taxon>Eukaryota</taxon>
        <taxon>Metazoa</taxon>
        <taxon>Chordata</taxon>
        <taxon>Craniata</taxon>
        <taxon>Vertebrata</taxon>
        <taxon>Euteleostomi</taxon>
        <taxon>Mammalia</taxon>
        <taxon>Eutheria</taxon>
        <taxon>Laurasiatheria</taxon>
        <taxon>Chiroptera</taxon>
        <taxon>Yangochiroptera</taxon>
        <taxon>Vespertilionidae</taxon>
        <taxon>Myotis</taxon>
    </lineage>
</organism>
<evidence type="ECO:0000313" key="2">
    <source>
        <dbReference type="EMBL" id="KAF6277092.1"/>
    </source>
</evidence>
<feature type="compositionally biased region" description="Gly residues" evidence="1">
    <location>
        <begin position="16"/>
        <end position="29"/>
    </location>
</feature>
<dbReference type="EMBL" id="JABWUV010000025">
    <property type="protein sequence ID" value="KAF6277092.1"/>
    <property type="molecule type" value="Genomic_DNA"/>
</dbReference>
<accession>A0A7J7RLQ5</accession>
<proteinExistence type="predicted"/>
<evidence type="ECO:0000313" key="3">
    <source>
        <dbReference type="Proteomes" id="UP000527355"/>
    </source>
</evidence>
<name>A0A7J7RLQ5_MYOMY</name>
<keyword evidence="3" id="KW-1185">Reference proteome</keyword>
<feature type="region of interest" description="Disordered" evidence="1">
    <location>
        <begin position="1"/>
        <end position="192"/>
    </location>
</feature>
<reference evidence="2 3" key="1">
    <citation type="journal article" date="2020" name="Nature">
        <title>Six reference-quality genomes reveal evolution of bat adaptations.</title>
        <authorList>
            <person name="Jebb D."/>
            <person name="Huang Z."/>
            <person name="Pippel M."/>
            <person name="Hughes G.M."/>
            <person name="Lavrichenko K."/>
            <person name="Devanna P."/>
            <person name="Winkler S."/>
            <person name="Jermiin L.S."/>
            <person name="Skirmuntt E.C."/>
            <person name="Katzourakis A."/>
            <person name="Burkitt-Gray L."/>
            <person name="Ray D.A."/>
            <person name="Sullivan K.A.M."/>
            <person name="Roscito J.G."/>
            <person name="Kirilenko B.M."/>
            <person name="Davalos L.M."/>
            <person name="Corthals A.P."/>
            <person name="Power M.L."/>
            <person name="Jones G."/>
            <person name="Ransome R.D."/>
            <person name="Dechmann D.K.N."/>
            <person name="Locatelli A.G."/>
            <person name="Puechmaille S.J."/>
            <person name="Fedrigo O."/>
            <person name="Jarvis E.D."/>
            <person name="Hiller M."/>
            <person name="Vernes S.C."/>
            <person name="Myers E.W."/>
            <person name="Teeling E.C."/>
        </authorList>
    </citation>
    <scope>NUCLEOTIDE SEQUENCE [LARGE SCALE GENOMIC DNA]</scope>
    <source>
        <strain evidence="2">MMyoMyo1</strain>
        <tissue evidence="2">Flight muscle</tissue>
    </source>
</reference>
<evidence type="ECO:0000256" key="1">
    <source>
        <dbReference type="SAM" id="MobiDB-lite"/>
    </source>
</evidence>
<sequence length="226" mass="23354">MAPGSPAQGRARSGRSGSGGRGPAAGAGGFPSEAPPPASPSPSLRLCVRRSLPTGTRWAQGQGHAGDLAPGDSPGHLRGPVSSPIPRSKVRRPRGHSVGTKVSPDRPQWGSGALLAEESGEPPSAGKGSRAAGRPRRWALRRTDLSLSRRGPALRPWKQTNIRRAWRPRHATCPRAAPGRWPSRSNAAAPGEPCLPRPLWGSVPVPAGALLSSSPPGPPGRGGARR</sequence>
<feature type="region of interest" description="Disordered" evidence="1">
    <location>
        <begin position="205"/>
        <end position="226"/>
    </location>
</feature>